<keyword evidence="2" id="KW-0812">Transmembrane</keyword>
<dbReference type="EMBL" id="MBFS01000280">
    <property type="protein sequence ID" value="PVV03083.1"/>
    <property type="molecule type" value="Genomic_DNA"/>
</dbReference>
<feature type="compositionally biased region" description="Basic and acidic residues" evidence="1">
    <location>
        <begin position="451"/>
        <end position="463"/>
    </location>
</feature>
<accession>A0A2T9ZER3</accession>
<keyword evidence="4" id="KW-1185">Reference proteome</keyword>
<keyword evidence="2" id="KW-0472">Membrane</keyword>
<evidence type="ECO:0000313" key="4">
    <source>
        <dbReference type="Proteomes" id="UP000245609"/>
    </source>
</evidence>
<name>A0A2T9ZER3_9FUNG</name>
<feature type="region of interest" description="Disordered" evidence="1">
    <location>
        <begin position="406"/>
        <end position="476"/>
    </location>
</feature>
<gene>
    <name evidence="3" type="ORF">BB560_002448</name>
</gene>
<protein>
    <submittedName>
        <fullName evidence="3">Uncharacterized protein</fullName>
    </submittedName>
</protein>
<keyword evidence="2" id="KW-1133">Transmembrane helix</keyword>
<sequence length="476" mass="53882">MINNVLYADTPLADYLKDTVPLEQFGKENFHKYDKLAHKLPTHKNRVPKPKNSSKSQSNKHINAFTSNIVNLFLFVKIEMALYLRILVESLIVLLSLSLLRFGFILVKVSANTFTVISFVRTLTNLVLSLRSSISMIQEFELVMRETRSSSLSRTSLSLSNIYNSRPTKVLVLKKTSKLASMKTISFLLTLIDLLPESNLLDLDIIGIKSRVSALEASESDISISDLKTLISIVVDLGLYFDANIKSLLGSHVYNNREQMVCSKTLFFEKKIAQINSNLINEMKKNLDFGFSSSVFKNDYVSTATTPHPLYTLGRIVQTLNTKLRLISDSLEKTGYETESDLFSAISNDDQVNYYFDSIKEEVDLLHSTYNKYAEMLKSRTEKASGKLERQKNYNPALDIQLNKNDISSNIGSRPGSGDKEFMDNLRGPQGELQIFQGNGSKQVGFGTNIKGRENNFGKEKEKRARKNQNRSTRKR</sequence>
<evidence type="ECO:0000313" key="3">
    <source>
        <dbReference type="EMBL" id="PVV03083.1"/>
    </source>
</evidence>
<reference evidence="3 4" key="1">
    <citation type="journal article" date="2018" name="MBio">
        <title>Comparative Genomics Reveals the Core Gene Toolbox for the Fungus-Insect Symbiosis.</title>
        <authorList>
            <person name="Wang Y."/>
            <person name="Stata M."/>
            <person name="Wang W."/>
            <person name="Stajich J.E."/>
            <person name="White M.M."/>
            <person name="Moncalvo J.M."/>
        </authorList>
    </citation>
    <scope>NUCLEOTIDE SEQUENCE [LARGE SCALE GENOMIC DNA]</scope>
    <source>
        <strain evidence="3 4">SC-DP-2</strain>
    </source>
</reference>
<dbReference type="Proteomes" id="UP000245609">
    <property type="component" value="Unassembled WGS sequence"/>
</dbReference>
<evidence type="ECO:0000256" key="1">
    <source>
        <dbReference type="SAM" id="MobiDB-lite"/>
    </source>
</evidence>
<organism evidence="3 4">
    <name type="scientific">Smittium megazygosporum</name>
    <dbReference type="NCBI Taxonomy" id="133381"/>
    <lineage>
        <taxon>Eukaryota</taxon>
        <taxon>Fungi</taxon>
        <taxon>Fungi incertae sedis</taxon>
        <taxon>Zoopagomycota</taxon>
        <taxon>Kickxellomycotina</taxon>
        <taxon>Harpellomycetes</taxon>
        <taxon>Harpellales</taxon>
        <taxon>Legeriomycetaceae</taxon>
        <taxon>Smittium</taxon>
    </lineage>
</organism>
<feature type="compositionally biased region" description="Basic residues" evidence="1">
    <location>
        <begin position="464"/>
        <end position="476"/>
    </location>
</feature>
<dbReference type="AlphaFoldDB" id="A0A2T9ZER3"/>
<proteinExistence type="predicted"/>
<comment type="caution">
    <text evidence="3">The sequence shown here is derived from an EMBL/GenBank/DDBJ whole genome shotgun (WGS) entry which is preliminary data.</text>
</comment>
<feature type="transmembrane region" description="Helical" evidence="2">
    <location>
        <begin position="82"/>
        <end position="103"/>
    </location>
</feature>
<evidence type="ECO:0000256" key="2">
    <source>
        <dbReference type="SAM" id="Phobius"/>
    </source>
</evidence>